<organism evidence="1 2">
    <name type="scientific">Anguilla anguilla</name>
    <name type="common">European freshwater eel</name>
    <name type="synonym">Muraena anguilla</name>
    <dbReference type="NCBI Taxonomy" id="7936"/>
    <lineage>
        <taxon>Eukaryota</taxon>
        <taxon>Metazoa</taxon>
        <taxon>Chordata</taxon>
        <taxon>Craniata</taxon>
        <taxon>Vertebrata</taxon>
        <taxon>Euteleostomi</taxon>
        <taxon>Actinopterygii</taxon>
        <taxon>Neopterygii</taxon>
        <taxon>Teleostei</taxon>
        <taxon>Anguilliformes</taxon>
        <taxon>Anguillidae</taxon>
        <taxon>Anguilla</taxon>
    </lineage>
</organism>
<reference evidence="1" key="1">
    <citation type="submission" date="2021-01" db="EMBL/GenBank/DDBJ databases">
        <title>A chromosome-scale assembly of European eel, Anguilla anguilla.</title>
        <authorList>
            <person name="Henkel C."/>
            <person name="Jong-Raadsen S.A."/>
            <person name="Dufour S."/>
            <person name="Weltzien F.-A."/>
            <person name="Palstra A.P."/>
            <person name="Pelster B."/>
            <person name="Spaink H.P."/>
            <person name="Van Den Thillart G.E."/>
            <person name="Jansen H."/>
            <person name="Zahm M."/>
            <person name="Klopp C."/>
            <person name="Cedric C."/>
            <person name="Louis A."/>
            <person name="Berthelot C."/>
            <person name="Parey E."/>
            <person name="Roest Crollius H."/>
            <person name="Montfort J."/>
            <person name="Robinson-Rechavi M."/>
            <person name="Bucao C."/>
            <person name="Bouchez O."/>
            <person name="Gislard M."/>
            <person name="Lluch J."/>
            <person name="Milhes M."/>
            <person name="Lampietro C."/>
            <person name="Lopez Roques C."/>
            <person name="Donnadieu C."/>
            <person name="Braasch I."/>
            <person name="Desvignes T."/>
            <person name="Postlethwait J."/>
            <person name="Bobe J."/>
            <person name="Guiguen Y."/>
            <person name="Dirks R."/>
        </authorList>
    </citation>
    <scope>NUCLEOTIDE SEQUENCE</scope>
    <source>
        <strain evidence="1">Tag_6206</strain>
        <tissue evidence="1">Liver</tissue>
    </source>
</reference>
<sequence>MQNVRSTKLETHVFNNLNDQEVAWNTKQRTQCVPRSSLGTSAVHYSSRVYQAPFSSGTVSTVTGQNCSGEFSSGACFRLRSADWNMRKRELETLSCS</sequence>
<evidence type="ECO:0000313" key="2">
    <source>
        <dbReference type="Proteomes" id="UP001044222"/>
    </source>
</evidence>
<gene>
    <name evidence="1" type="ORF">ANANG_G00307280</name>
</gene>
<dbReference type="AlphaFoldDB" id="A0A9D3LNP2"/>
<name>A0A9D3LNP2_ANGAN</name>
<evidence type="ECO:0000313" key="1">
    <source>
        <dbReference type="EMBL" id="KAG5831768.1"/>
    </source>
</evidence>
<keyword evidence="2" id="KW-1185">Reference proteome</keyword>
<accession>A0A9D3LNP2</accession>
<protein>
    <submittedName>
        <fullName evidence="1">Uncharacterized protein</fullName>
    </submittedName>
</protein>
<dbReference type="Proteomes" id="UP001044222">
    <property type="component" value="Chromosome 18"/>
</dbReference>
<proteinExistence type="predicted"/>
<comment type="caution">
    <text evidence="1">The sequence shown here is derived from an EMBL/GenBank/DDBJ whole genome shotgun (WGS) entry which is preliminary data.</text>
</comment>
<dbReference type="EMBL" id="JAFIRN010000018">
    <property type="protein sequence ID" value="KAG5831768.1"/>
    <property type="molecule type" value="Genomic_DNA"/>
</dbReference>